<gene>
    <name evidence="6" type="ORF">E0H73_32400</name>
</gene>
<feature type="domain" description="HIRAN" evidence="5">
    <location>
        <begin position="88"/>
        <end position="145"/>
    </location>
</feature>
<dbReference type="InterPro" id="IPR010663">
    <property type="entry name" value="Znf_FPG/IleRS"/>
</dbReference>
<dbReference type="GO" id="GO:0008270">
    <property type="term" value="F:zinc ion binding"/>
    <property type="evidence" value="ECO:0007669"/>
    <property type="project" value="InterPro"/>
</dbReference>
<accession>A0A4V2M9R4</accession>
<evidence type="ECO:0000256" key="1">
    <source>
        <dbReference type="ARBA" id="ARBA00022723"/>
    </source>
</evidence>
<dbReference type="Pfam" id="PF06827">
    <property type="entry name" value="zf-FPG_IleRS"/>
    <property type="match status" value="1"/>
</dbReference>
<name>A0A4V2M9R4_9ACTN</name>
<dbReference type="AlphaFoldDB" id="A0A4V2M9R4"/>
<evidence type="ECO:0000313" key="7">
    <source>
        <dbReference type="Proteomes" id="UP000291144"/>
    </source>
</evidence>
<evidence type="ECO:0000313" key="6">
    <source>
        <dbReference type="EMBL" id="TCC56392.1"/>
    </source>
</evidence>
<keyword evidence="7" id="KW-1185">Reference proteome</keyword>
<dbReference type="Proteomes" id="UP000291144">
    <property type="component" value="Unassembled WGS sequence"/>
</dbReference>
<comment type="caution">
    <text evidence="6">The sequence shown here is derived from an EMBL/GenBank/DDBJ whole genome shotgun (WGS) entry which is preliminary data.</text>
</comment>
<feature type="compositionally biased region" description="Basic and acidic residues" evidence="3">
    <location>
        <begin position="15"/>
        <end position="25"/>
    </location>
</feature>
<evidence type="ECO:0008006" key="8">
    <source>
        <dbReference type="Google" id="ProtNLM"/>
    </source>
</evidence>
<reference evidence="6 7" key="1">
    <citation type="submission" date="2019-02" db="EMBL/GenBank/DDBJ databases">
        <title>Kribbella capetownensis sp. nov. and Kribbella speibonae sp. nov., isolated from soil.</title>
        <authorList>
            <person name="Curtis S.M."/>
            <person name="Norton I."/>
            <person name="Everest G.J."/>
            <person name="Meyers P.R."/>
        </authorList>
    </citation>
    <scope>NUCLEOTIDE SEQUENCE [LARGE SCALE GENOMIC DNA]</scope>
    <source>
        <strain evidence="6 7">NRRL B-24813</strain>
    </source>
</reference>
<dbReference type="Pfam" id="PF08797">
    <property type="entry name" value="HIRAN"/>
    <property type="match status" value="1"/>
</dbReference>
<dbReference type="GO" id="GO:0003676">
    <property type="term" value="F:nucleic acid binding"/>
    <property type="evidence" value="ECO:0007669"/>
    <property type="project" value="InterPro"/>
</dbReference>
<organism evidence="6 7">
    <name type="scientific">Kribbella pittospori</name>
    <dbReference type="NCBI Taxonomy" id="722689"/>
    <lineage>
        <taxon>Bacteria</taxon>
        <taxon>Bacillati</taxon>
        <taxon>Actinomycetota</taxon>
        <taxon>Actinomycetes</taxon>
        <taxon>Propionibacteriales</taxon>
        <taxon>Kribbellaceae</taxon>
        <taxon>Kribbella</taxon>
    </lineage>
</organism>
<dbReference type="InterPro" id="IPR014905">
    <property type="entry name" value="HIRAN"/>
</dbReference>
<feature type="region of interest" description="Disordered" evidence="3">
    <location>
        <begin position="1"/>
        <end position="25"/>
    </location>
</feature>
<dbReference type="EMBL" id="SJKB01000012">
    <property type="protein sequence ID" value="TCC56392.1"/>
    <property type="molecule type" value="Genomic_DNA"/>
</dbReference>
<evidence type="ECO:0000256" key="2">
    <source>
        <dbReference type="ARBA" id="ARBA00022801"/>
    </source>
</evidence>
<keyword evidence="2" id="KW-0378">Hydrolase</keyword>
<dbReference type="GO" id="GO:0016818">
    <property type="term" value="F:hydrolase activity, acting on acid anhydrides, in phosphorus-containing anhydrides"/>
    <property type="evidence" value="ECO:0007669"/>
    <property type="project" value="InterPro"/>
</dbReference>
<sequence length="406" mass="45502">MTAQPFAACGVGNTRDARSDGARDEGGTMGLLDRLIGRRTVVHPTEVRFTVFGGDDDLEVVGESHYQDALWAICGARVGQRVREPIVAVLVPEPQNPYDENAIAVYIGQHVVGYLDRETAAQYVADIHRLMTLHGTHIALEGVVVGGGYRDHGPGFLGVWLEHDRRDFGGQRAPRGNAEHPAMRTGFTEAWLTDAADDSYDLSWYDDLPDADRPAIAMLRDLLASDPDPIDRHFQFAELESRLYRCRDLYTSALDEFDEVCRAHDAEMEGICRAFMTKWNKIPLLETYRQMAIRQQKKKDWQECLAWTERGLSLYGEAAAREDAVEDLQKRRNRALTKLEQAARPEKPKVVARLGEITLLPSAVDAPAPARSADLEVLVCTRCGSEFERLRVRGRKPRFCPHCSAS</sequence>
<evidence type="ECO:0000256" key="3">
    <source>
        <dbReference type="SAM" id="MobiDB-lite"/>
    </source>
</evidence>
<evidence type="ECO:0000259" key="4">
    <source>
        <dbReference type="Pfam" id="PF06827"/>
    </source>
</evidence>
<dbReference type="Gene3D" id="3.30.70.2330">
    <property type="match status" value="1"/>
</dbReference>
<feature type="domain" description="Zinc finger FPG/IleRS-type" evidence="4">
    <location>
        <begin position="379"/>
        <end position="404"/>
    </location>
</feature>
<evidence type="ECO:0000259" key="5">
    <source>
        <dbReference type="Pfam" id="PF08797"/>
    </source>
</evidence>
<dbReference type="OrthoDB" id="9812156at2"/>
<protein>
    <recommendedName>
        <fullName evidence="8">HIRAN domain-containing protein</fullName>
    </recommendedName>
</protein>
<proteinExistence type="predicted"/>
<keyword evidence="1" id="KW-0479">Metal-binding</keyword>